<accession>A0ABR4W8J7</accession>
<evidence type="ECO:0000313" key="3">
    <source>
        <dbReference type="EMBL" id="KGD59739.1"/>
    </source>
</evidence>
<keyword evidence="2" id="KW-0732">Signal</keyword>
<dbReference type="Proteomes" id="UP000029443">
    <property type="component" value="Unassembled WGS sequence"/>
</dbReference>
<comment type="similarity">
    <text evidence="1">Belongs to the outer membrane factor (OMF) (TC 1.B.17) family.</text>
</comment>
<dbReference type="Gene3D" id="1.20.1600.10">
    <property type="entry name" value="Outer membrane efflux proteins (OEP)"/>
    <property type="match status" value="1"/>
</dbReference>
<name>A0ABR4W8J7_9GAMM</name>
<evidence type="ECO:0000313" key="4">
    <source>
        <dbReference type="Proteomes" id="UP000029443"/>
    </source>
</evidence>
<keyword evidence="4" id="KW-1185">Reference proteome</keyword>
<dbReference type="RefSeq" id="WP_035250551.1">
    <property type="nucleotide sequence ID" value="NZ_ARXU01000019.1"/>
</dbReference>
<dbReference type="Pfam" id="PF02321">
    <property type="entry name" value="OEP"/>
    <property type="match status" value="1"/>
</dbReference>
<evidence type="ECO:0000256" key="1">
    <source>
        <dbReference type="ARBA" id="ARBA00007613"/>
    </source>
</evidence>
<comment type="caution">
    <text evidence="3">The sequence shown here is derived from an EMBL/GenBank/DDBJ whole genome shotgun (WGS) entry which is preliminary data.</text>
</comment>
<feature type="signal peptide" evidence="2">
    <location>
        <begin position="1"/>
        <end position="24"/>
    </location>
</feature>
<dbReference type="PANTHER" id="PTHR30203:SF24">
    <property type="entry name" value="BLR4935 PROTEIN"/>
    <property type="match status" value="1"/>
</dbReference>
<reference evidence="3 4" key="1">
    <citation type="submission" date="2012-09" db="EMBL/GenBank/DDBJ databases">
        <title>Genome Sequence of alkane-degrading Bacterium Alcanivorax jadensis T9.</title>
        <authorList>
            <person name="Lai Q."/>
            <person name="Shao Z."/>
        </authorList>
    </citation>
    <scope>NUCLEOTIDE SEQUENCE [LARGE SCALE GENOMIC DNA]</scope>
    <source>
        <strain evidence="3 4">T9</strain>
    </source>
</reference>
<dbReference type="EMBL" id="ARXU01000019">
    <property type="protein sequence ID" value="KGD59739.1"/>
    <property type="molecule type" value="Genomic_DNA"/>
</dbReference>
<evidence type="ECO:0000256" key="2">
    <source>
        <dbReference type="SAM" id="SignalP"/>
    </source>
</evidence>
<dbReference type="PANTHER" id="PTHR30203">
    <property type="entry name" value="OUTER MEMBRANE CATION EFFLUX PROTEIN"/>
    <property type="match status" value="1"/>
</dbReference>
<feature type="chain" id="PRO_5046461041" evidence="2">
    <location>
        <begin position="25"/>
        <end position="410"/>
    </location>
</feature>
<sequence>MESLSAVVRRCALLLLLCATGAQAETPPGQWAGWLQQQLNRLPASRAINAEQERWMAENRDAAQPLYNPELNIGYEDSADTTRTVGLSQTLDWSGKARARRDAVVVRDTLAQLRADKARASLLADSLNALVAFDAARTRLAATRQQEQQLSALSELIRRREQAGDLGQVDAQLAWLSLAQAQQTLAQAESDATAAATRLRQVLASAQPGQPLPAARHWQAVAVSTDASQRLPASFDLRLAQQQLALAEQDATVAGRQRRADPTLGVSVGKEGDDNLWGVDISLPLKLFNTGKAGYQAALADSDARRALLEKTRADIAARLDGALRDYQQRRERWQTWQQLTGDTLARSDALLERVWQQGELTTQNYLQALNQRLDTRLSGIALREAMQQAWVRWLRESAQLNDWLNQLAN</sequence>
<protein>
    <submittedName>
        <fullName evidence="3">Cation efflux system protein</fullName>
    </submittedName>
</protein>
<gene>
    <name evidence="3" type="ORF">T9A_03200</name>
</gene>
<dbReference type="InterPro" id="IPR003423">
    <property type="entry name" value="OMP_efflux"/>
</dbReference>
<dbReference type="SUPFAM" id="SSF56954">
    <property type="entry name" value="Outer membrane efflux proteins (OEP)"/>
    <property type="match status" value="1"/>
</dbReference>
<organism evidence="3 4">
    <name type="scientific">Alcanivorax jadensis T9</name>
    <dbReference type="NCBI Taxonomy" id="1177181"/>
    <lineage>
        <taxon>Bacteria</taxon>
        <taxon>Pseudomonadati</taxon>
        <taxon>Pseudomonadota</taxon>
        <taxon>Gammaproteobacteria</taxon>
        <taxon>Oceanospirillales</taxon>
        <taxon>Alcanivoracaceae</taxon>
        <taxon>Alcanivorax</taxon>
    </lineage>
</organism>
<dbReference type="InterPro" id="IPR010131">
    <property type="entry name" value="MdtP/NodT-like"/>
</dbReference>
<proteinExistence type="inferred from homology"/>